<sequence>MPMQPPRQHDASAPPQQPATPGVPSSSSVFPTGPASGPAFGPAFGQGPAAHARPGRHGKTGGRRASRRGLALPLLACAVAPGAILARDPRLLAWHAAWPGLVRPLLHMLVLMGVGLAVGLAVEAFGWTPLLARLARPVTRWGRLPDDSGAAFATAFLSAAASNSLLMEAHTAGRLTARELRLSYLLNSGLPVFLLHLPTTFFVVGPLARAAGIIYLTLNGVAALLRTVLVLLLTRRAGSADAWGDKDRGGDAPHPGAVRSGVVSAHGPHGGQTDAPATPADRLRAALALVGTRFRRRIGRMALFTAPTYLAMYALHQAGVFDTLRDLAAGGAAGSFGMGILPVQAAGVVVFSAAAEFSSGVAAAAALLDAGSLDTAQTALALVLGTIVATPIRALRHQLPSHTGIFTPRLGLVLLVQSQLFRVASLAAVTTIWWLAAH</sequence>
<dbReference type="PANTHER" id="PTHR38139:SF1">
    <property type="entry name" value="NUCLEOSIDE TRANSPORTER_FEOB GTPASE GATE DOMAIN-CONTAINING PROTEIN"/>
    <property type="match status" value="1"/>
</dbReference>
<evidence type="ECO:0000256" key="1">
    <source>
        <dbReference type="SAM" id="MobiDB-lite"/>
    </source>
</evidence>
<feature type="transmembrane region" description="Helical" evidence="2">
    <location>
        <begin position="184"/>
        <end position="207"/>
    </location>
</feature>
<feature type="compositionally biased region" description="Low complexity" evidence="1">
    <location>
        <begin position="30"/>
        <end position="50"/>
    </location>
</feature>
<dbReference type="EMBL" id="CP133659">
    <property type="protein sequence ID" value="WMW64980.1"/>
    <property type="molecule type" value="Genomic_DNA"/>
</dbReference>
<organism evidence="3 4">
    <name type="scientific">Nitratidesulfovibrio liaohensis</name>
    <dbReference type="NCBI Taxonomy" id="2604158"/>
    <lineage>
        <taxon>Bacteria</taxon>
        <taxon>Pseudomonadati</taxon>
        <taxon>Thermodesulfobacteriota</taxon>
        <taxon>Desulfovibrionia</taxon>
        <taxon>Desulfovibrionales</taxon>
        <taxon>Desulfovibrionaceae</taxon>
        <taxon>Nitratidesulfovibrio</taxon>
    </lineage>
</organism>
<evidence type="ECO:0000313" key="3">
    <source>
        <dbReference type="EMBL" id="WMW64980.1"/>
    </source>
</evidence>
<gene>
    <name evidence="3" type="ORF">KPS_003064</name>
</gene>
<evidence type="ECO:0000313" key="4">
    <source>
        <dbReference type="Proteomes" id="UP001180616"/>
    </source>
</evidence>
<dbReference type="InterPro" id="IPR038880">
    <property type="entry name" value="MJ0871-like"/>
</dbReference>
<keyword evidence="2" id="KW-1133">Transmembrane helix</keyword>
<keyword evidence="2" id="KW-0472">Membrane</keyword>
<keyword evidence="2" id="KW-0812">Transmembrane</keyword>
<feature type="transmembrane region" description="Helical" evidence="2">
    <location>
        <begin position="106"/>
        <end position="127"/>
    </location>
</feature>
<feature type="region of interest" description="Disordered" evidence="1">
    <location>
        <begin position="1"/>
        <end position="65"/>
    </location>
</feature>
<feature type="compositionally biased region" description="Basic residues" evidence="1">
    <location>
        <begin position="53"/>
        <end position="65"/>
    </location>
</feature>
<accession>A0ABY9R325</accession>
<reference evidence="3" key="1">
    <citation type="submission" date="2023-09" db="EMBL/GenBank/DDBJ databases">
        <authorList>
            <consortium name="CW5 consortium"/>
            <person name="Lu C.-W."/>
        </authorList>
    </citation>
    <scope>NUCLEOTIDE SEQUENCE</scope>
    <source>
        <strain evidence="3">KPS</strain>
    </source>
</reference>
<evidence type="ECO:0000256" key="2">
    <source>
        <dbReference type="SAM" id="Phobius"/>
    </source>
</evidence>
<dbReference type="RefSeq" id="WP_309541024.1">
    <property type="nucleotide sequence ID" value="NZ_CP133659.1"/>
</dbReference>
<dbReference type="PANTHER" id="PTHR38139">
    <property type="entry name" value="GATE DOMAIN-CONTAINING PROTEIN"/>
    <property type="match status" value="1"/>
</dbReference>
<feature type="region of interest" description="Disordered" evidence="1">
    <location>
        <begin position="241"/>
        <end position="277"/>
    </location>
</feature>
<proteinExistence type="predicted"/>
<feature type="transmembrane region" description="Helical" evidence="2">
    <location>
        <begin position="213"/>
        <end position="233"/>
    </location>
</feature>
<dbReference type="Proteomes" id="UP001180616">
    <property type="component" value="Chromosome"/>
</dbReference>
<feature type="transmembrane region" description="Helical" evidence="2">
    <location>
        <begin position="301"/>
        <end position="321"/>
    </location>
</feature>
<feature type="transmembrane region" description="Helical" evidence="2">
    <location>
        <begin position="341"/>
        <end position="368"/>
    </location>
</feature>
<keyword evidence="4" id="KW-1185">Reference proteome</keyword>
<protein>
    <submittedName>
        <fullName evidence="3">Nucleoside recognition domain-containing protein</fullName>
    </submittedName>
</protein>
<name>A0ABY9R325_9BACT</name>
<feature type="transmembrane region" description="Helical" evidence="2">
    <location>
        <begin position="69"/>
        <end position="86"/>
    </location>
</feature>